<dbReference type="GO" id="GO:0016567">
    <property type="term" value="P:protein ubiquitination"/>
    <property type="evidence" value="ECO:0007669"/>
    <property type="project" value="TreeGrafter"/>
</dbReference>
<feature type="compositionally biased region" description="Basic residues" evidence="5">
    <location>
        <begin position="696"/>
        <end position="708"/>
    </location>
</feature>
<dbReference type="GO" id="GO:0061630">
    <property type="term" value="F:ubiquitin protein ligase activity"/>
    <property type="evidence" value="ECO:0007669"/>
    <property type="project" value="TreeGrafter"/>
</dbReference>
<dbReference type="EMBL" id="LHPG02000009">
    <property type="protein sequence ID" value="PRW56290.1"/>
    <property type="molecule type" value="Genomic_DNA"/>
</dbReference>
<evidence type="ECO:0000313" key="8">
    <source>
        <dbReference type="Proteomes" id="UP000239899"/>
    </source>
</evidence>
<evidence type="ECO:0000256" key="3">
    <source>
        <dbReference type="ARBA" id="ARBA00022833"/>
    </source>
</evidence>
<keyword evidence="3" id="KW-0862">Zinc</keyword>
<dbReference type="SUPFAM" id="SSF161219">
    <property type="entry name" value="CHY zinc finger-like"/>
    <property type="match status" value="1"/>
</dbReference>
<evidence type="ECO:0000256" key="4">
    <source>
        <dbReference type="PROSITE-ProRule" id="PRU00601"/>
    </source>
</evidence>
<comment type="caution">
    <text evidence="7">The sequence shown here is derived from an EMBL/GenBank/DDBJ whole genome shotgun (WGS) entry which is preliminary data.</text>
</comment>
<keyword evidence="1" id="KW-0479">Metal-binding</keyword>
<feature type="region of interest" description="Disordered" evidence="5">
    <location>
        <begin position="179"/>
        <end position="215"/>
    </location>
</feature>
<feature type="compositionally biased region" description="Gly residues" evidence="5">
    <location>
        <begin position="368"/>
        <end position="382"/>
    </location>
</feature>
<feature type="region of interest" description="Disordered" evidence="5">
    <location>
        <begin position="332"/>
        <end position="382"/>
    </location>
</feature>
<dbReference type="GO" id="GO:0005634">
    <property type="term" value="C:nucleus"/>
    <property type="evidence" value="ECO:0007669"/>
    <property type="project" value="TreeGrafter"/>
</dbReference>
<reference evidence="7 8" key="1">
    <citation type="journal article" date="2018" name="Plant J.">
        <title>Genome sequences of Chlorella sorokiniana UTEX 1602 and Micractinium conductrix SAG 241.80: implications to maltose excretion by a green alga.</title>
        <authorList>
            <person name="Arriola M.B."/>
            <person name="Velmurugan N."/>
            <person name="Zhang Y."/>
            <person name="Plunkett M.H."/>
            <person name="Hondzo H."/>
            <person name="Barney B.M."/>
        </authorList>
    </citation>
    <scope>NUCLEOTIDE SEQUENCE [LARGE SCALE GENOMIC DNA]</scope>
    <source>
        <strain evidence="8">UTEX 1602</strain>
    </source>
</reference>
<dbReference type="Proteomes" id="UP000239899">
    <property type="component" value="Unassembled WGS sequence"/>
</dbReference>
<sequence>MEPSCGTQRQSAAGPAALQQLQEALLRLKTEVPGLHLKKSMAAQSPAAPFPITATADVSAPPAAERYDVQSFQLQLRLGPGVLGTSAAAGGNMAGSPGTAGSTAQPAGMAAGVEVAILSPELPQRLRAAMGAELHKLWAASNPGALNLALPWALAQQQFVHLLCLVPDCLEAYQSEDAWGGTPSVQQQQQQQQQQHHHQRQQPQQDRQGDPAWDPAHPLLLCGSLQAGSYPAAGSLDLAVSPAQQPELSALQREVLGKLLQQEVAGACGRPGPLRAVLRHLENHAGELWQASEDIAAEVARRRQEVQQTGAAGAAAAAAAATAAAAEQVASSASSSDLDDDGAFGGYGSSSDDDSSSSSEHGSSLGSDGEGGPGSPAGGGGGHSDVVLPLRLELEGLELVDCDALELLRLNLQVACTRCRAPGELSFATAAVALPSDARSGGSSGKLGAVGECANCHQPWAAEVAPKLLHERSNTLAHIRAEGCAPLDLLPSWLAGQCSRCASSAAFRSVAVGKWNERACSACHTPMRFQFSTALFVAHRLCGGLQQVAAASGGLQQVAAASGGQQRQGAGRSRAGGGGDDPYSALLVQPGSELPERGTCKHYRHSYRWLRFPCCGKRFPCDLCHEELTDHDLKWATRMTCGYCSTEQPVAGQCKACGKKLAASAAAPSGRHTRYWEGGKGQRDPNKLHPGDPRRWKGRNKTSSRKSQRVGQAGKARRERQAATAMLPTLAFASRSLEAAYLTHAAPTRARVASRFAFFRLALLVFTAARALQAVPGCGREALLLLGAASNCLPLWAAVTSPKSRHAWLARWAALGTEVLQATIGVINHRHMAPSHAGGQPAAAMVYLPYGNTALWLHCYGAFSLLPFNLLLVQQVLVAMVLLAGSGSMCQESAGLRTGYAALHSLLQRAWQAVASRRLSFLSSWPAAALAQDAGRNAAEDGGGAADESALRRAVALELVEPLPNDADYWLQLALPCMLCIGVVSHAVVRR</sequence>
<organism evidence="7 8">
    <name type="scientific">Chlorella sorokiniana</name>
    <name type="common">Freshwater green alga</name>
    <dbReference type="NCBI Taxonomy" id="3076"/>
    <lineage>
        <taxon>Eukaryota</taxon>
        <taxon>Viridiplantae</taxon>
        <taxon>Chlorophyta</taxon>
        <taxon>core chlorophytes</taxon>
        <taxon>Trebouxiophyceae</taxon>
        <taxon>Chlorellales</taxon>
        <taxon>Chlorellaceae</taxon>
        <taxon>Chlorella clade</taxon>
        <taxon>Chlorella</taxon>
    </lineage>
</organism>
<dbReference type="Pfam" id="PF05495">
    <property type="entry name" value="zf-CHY"/>
    <property type="match status" value="1"/>
</dbReference>
<keyword evidence="8" id="KW-1185">Reference proteome</keyword>
<feature type="compositionally biased region" description="Low complexity" evidence="5">
    <location>
        <begin position="356"/>
        <end position="367"/>
    </location>
</feature>
<evidence type="ECO:0000256" key="2">
    <source>
        <dbReference type="ARBA" id="ARBA00022771"/>
    </source>
</evidence>
<feature type="compositionally biased region" description="Basic and acidic residues" evidence="5">
    <location>
        <begin position="674"/>
        <end position="695"/>
    </location>
</feature>
<dbReference type="InterPro" id="IPR036280">
    <property type="entry name" value="Multihaem_cyt_sf"/>
</dbReference>
<gene>
    <name evidence="7" type="ORF">C2E21_5052</name>
</gene>
<evidence type="ECO:0000259" key="6">
    <source>
        <dbReference type="PROSITE" id="PS51266"/>
    </source>
</evidence>
<dbReference type="AlphaFoldDB" id="A0A2P6TQH7"/>
<dbReference type="PANTHER" id="PTHR21319">
    <property type="entry name" value="RING FINGER AND CHY ZINC FINGER DOMAIN-CONTAINING PROTEIN 1"/>
    <property type="match status" value="1"/>
</dbReference>
<evidence type="ECO:0000256" key="1">
    <source>
        <dbReference type="ARBA" id="ARBA00022723"/>
    </source>
</evidence>
<proteinExistence type="predicted"/>
<evidence type="ECO:0000313" key="7">
    <source>
        <dbReference type="EMBL" id="PRW56290.1"/>
    </source>
</evidence>
<name>A0A2P6TQH7_CHLSO</name>
<keyword evidence="2 4" id="KW-0863">Zinc-finger</keyword>
<evidence type="ECO:0000256" key="5">
    <source>
        <dbReference type="SAM" id="MobiDB-lite"/>
    </source>
</evidence>
<dbReference type="SUPFAM" id="SSF48695">
    <property type="entry name" value="Multiheme cytochromes"/>
    <property type="match status" value="1"/>
</dbReference>
<feature type="region of interest" description="Disordered" evidence="5">
    <location>
        <begin position="669"/>
        <end position="719"/>
    </location>
</feature>
<dbReference type="InterPro" id="IPR008913">
    <property type="entry name" value="Znf_CHY"/>
</dbReference>
<dbReference type="GO" id="GO:0008270">
    <property type="term" value="F:zinc ion binding"/>
    <property type="evidence" value="ECO:0007669"/>
    <property type="project" value="UniProtKB-KW"/>
</dbReference>
<dbReference type="InterPro" id="IPR037274">
    <property type="entry name" value="Znf_CHY_sf"/>
</dbReference>
<dbReference type="OrthoDB" id="10253329at2759"/>
<dbReference type="GO" id="GO:0006511">
    <property type="term" value="P:ubiquitin-dependent protein catabolic process"/>
    <property type="evidence" value="ECO:0007669"/>
    <property type="project" value="TreeGrafter"/>
</dbReference>
<dbReference type="STRING" id="3076.A0A2P6TQH7"/>
<dbReference type="PROSITE" id="PS51266">
    <property type="entry name" value="ZF_CHY"/>
    <property type="match status" value="1"/>
</dbReference>
<feature type="domain" description="CHY-type" evidence="6">
    <location>
        <begin position="593"/>
        <end position="659"/>
    </location>
</feature>
<protein>
    <submittedName>
        <fullName evidence="7">CHY zinc finger</fullName>
    </submittedName>
</protein>
<accession>A0A2P6TQH7</accession>